<evidence type="ECO:0000259" key="3">
    <source>
        <dbReference type="Pfam" id="PF00501"/>
    </source>
</evidence>
<sequence>MVLAARRSAGRDAGVGDARGLLSDRDVIAAAETIVARVTRESGRAHPVVAVCLPVSVDAVTQLVAAILGDYTICFLDPSAPLERREAILAALAPHVVVDEAGVRTTGRSDDGSPDAPGYLAMSSGSTGGAPKAVLSTWSAIAAFAGPGAEALELDATGCWGEISHPAYDMAMTNLLLALTSGAGLRVSSSLGDRLRPLRFAARARATHMRLAPRFADLAAAEQSPGHVLRVWGSGGDRFQAAHVAQLFGAGIPLIVNTYGTSETTGFASAARLSATDELRDLHGSVPIGRGAVGEWRTELTVEDDMQMLRIRSPHLPQGYRFGEPGEYPSWQSADAVLTGDVGARVGDDLYCLGRAGRRVKRNGSFADLDAIDAVLREAHGIVSFTVVTRSGELVSLVELQEEGTAAVKRDLAGLLRPDILPERLVPVRQLPRLGNGKVDHVAALALAQPDISEPAPPRPRDW</sequence>
<dbReference type="EMBL" id="ASHR01000018">
    <property type="protein sequence ID" value="ERG64551.1"/>
    <property type="molecule type" value="Genomic_DNA"/>
</dbReference>
<dbReference type="PANTHER" id="PTHR44845:SF4">
    <property type="entry name" value="NONRIBOSOMAL PEPTIDE SYNTHASE INPA"/>
    <property type="match status" value="1"/>
</dbReference>
<dbReference type="InterPro" id="IPR000873">
    <property type="entry name" value="AMP-dep_synth/lig_dom"/>
</dbReference>
<keyword evidence="2" id="KW-0597">Phosphoprotein</keyword>
<dbReference type="InterPro" id="IPR042099">
    <property type="entry name" value="ANL_N_sf"/>
</dbReference>
<accession>U1MRH7</accession>
<dbReference type="AlphaFoldDB" id="U1MRH7"/>
<reference evidence="4 5" key="1">
    <citation type="journal article" date="2013" name="Genome Announc.">
        <title>First draft genome sequence from a member of the genus agrococcus, isolated from modern microbialites.</title>
        <authorList>
            <person name="White R.A.III."/>
            <person name="Grassa C.J."/>
            <person name="Suttle C.A."/>
        </authorList>
    </citation>
    <scope>NUCLEOTIDE SEQUENCE [LARGE SCALE GENOMIC DNA]</scope>
    <source>
        <strain evidence="4 5">RW1</strain>
    </source>
</reference>
<keyword evidence="1" id="KW-0596">Phosphopantetheine</keyword>
<protein>
    <recommendedName>
        <fullName evidence="3">AMP-dependent synthetase/ligase domain-containing protein</fullName>
    </recommendedName>
</protein>
<gene>
    <name evidence="4" type="ORF">L332_08835</name>
</gene>
<organism evidence="4 5">
    <name type="scientific">Agrococcus pavilionensis RW1</name>
    <dbReference type="NCBI Taxonomy" id="1330458"/>
    <lineage>
        <taxon>Bacteria</taxon>
        <taxon>Bacillati</taxon>
        <taxon>Actinomycetota</taxon>
        <taxon>Actinomycetes</taxon>
        <taxon>Micrococcales</taxon>
        <taxon>Microbacteriaceae</taxon>
        <taxon>Agrococcus</taxon>
    </lineage>
</organism>
<dbReference type="InterPro" id="IPR045851">
    <property type="entry name" value="AMP-bd_C_sf"/>
</dbReference>
<comment type="caution">
    <text evidence="4">The sequence shown here is derived from an EMBL/GenBank/DDBJ whole genome shotgun (WGS) entry which is preliminary data.</text>
</comment>
<keyword evidence="5" id="KW-1185">Reference proteome</keyword>
<feature type="domain" description="AMP-dependent synthetase/ligase" evidence="3">
    <location>
        <begin position="48"/>
        <end position="279"/>
    </location>
</feature>
<dbReference type="RefSeq" id="WP_021010254.1">
    <property type="nucleotide sequence ID" value="NZ_ASHR01000018.1"/>
</dbReference>
<dbReference type="SUPFAM" id="SSF56801">
    <property type="entry name" value="Acetyl-CoA synthetase-like"/>
    <property type="match status" value="1"/>
</dbReference>
<name>U1MRH7_9MICO</name>
<evidence type="ECO:0000256" key="1">
    <source>
        <dbReference type="ARBA" id="ARBA00022450"/>
    </source>
</evidence>
<dbReference type="Proteomes" id="UP000016462">
    <property type="component" value="Unassembled WGS sequence"/>
</dbReference>
<dbReference type="Gene3D" id="3.40.50.12780">
    <property type="entry name" value="N-terminal domain of ligase-like"/>
    <property type="match status" value="1"/>
</dbReference>
<evidence type="ECO:0000313" key="5">
    <source>
        <dbReference type="Proteomes" id="UP000016462"/>
    </source>
</evidence>
<dbReference type="PANTHER" id="PTHR44845">
    <property type="entry name" value="CARRIER DOMAIN-CONTAINING PROTEIN"/>
    <property type="match status" value="1"/>
</dbReference>
<dbReference type="Gene3D" id="3.30.300.30">
    <property type="match status" value="1"/>
</dbReference>
<evidence type="ECO:0000256" key="2">
    <source>
        <dbReference type="ARBA" id="ARBA00022553"/>
    </source>
</evidence>
<evidence type="ECO:0000313" key="4">
    <source>
        <dbReference type="EMBL" id="ERG64551.1"/>
    </source>
</evidence>
<dbReference type="Pfam" id="PF00501">
    <property type="entry name" value="AMP-binding"/>
    <property type="match status" value="1"/>
</dbReference>
<proteinExistence type="predicted"/>